<evidence type="ECO:0000256" key="2">
    <source>
        <dbReference type="SAM" id="Phobius"/>
    </source>
</evidence>
<evidence type="ECO:0000313" key="4">
    <source>
        <dbReference type="Proteomes" id="UP001396334"/>
    </source>
</evidence>
<dbReference type="EMBL" id="JBBPBN010000017">
    <property type="protein sequence ID" value="KAK9020171.1"/>
    <property type="molecule type" value="Genomic_DNA"/>
</dbReference>
<sequence length="197" mass="21401">MTMGFIQEKFTEFLSLFLAFFIQLRPNSHPSTSSQYPSPPSPPSATADGGMPPSLPPFPPPPSSETVVVNSLAAQQNQQIWRNPILSFCFSFALGICLQFPQSGESKSLPTSLALLSFAVLVTFSLHSVLLFVGGKHATTSIVMETIALFVAAAAFSHATAIPFPLNLKYVTWALFCISWFLILVCRLLYGRGEVSP</sequence>
<name>A0ABR2S4J9_9ROSI</name>
<feature type="compositionally biased region" description="Pro residues" evidence="1">
    <location>
        <begin position="53"/>
        <end position="63"/>
    </location>
</feature>
<feature type="transmembrane region" description="Helical" evidence="2">
    <location>
        <begin position="146"/>
        <end position="164"/>
    </location>
</feature>
<evidence type="ECO:0000256" key="1">
    <source>
        <dbReference type="SAM" id="MobiDB-lite"/>
    </source>
</evidence>
<feature type="region of interest" description="Disordered" evidence="1">
    <location>
        <begin position="31"/>
        <end position="63"/>
    </location>
</feature>
<dbReference type="PANTHER" id="PTHR34741:SF1">
    <property type="entry name" value="PGG DOMAIN-CONTAINING PROTEIN"/>
    <property type="match status" value="1"/>
</dbReference>
<dbReference type="Proteomes" id="UP001396334">
    <property type="component" value="Unassembled WGS sequence"/>
</dbReference>
<keyword evidence="2" id="KW-1133">Transmembrane helix</keyword>
<feature type="transmembrane region" description="Helical" evidence="2">
    <location>
        <begin position="113"/>
        <end position="134"/>
    </location>
</feature>
<protein>
    <recommendedName>
        <fullName evidence="5">PGG domain-containing protein</fullName>
    </recommendedName>
</protein>
<comment type="caution">
    <text evidence="3">The sequence shown here is derived from an EMBL/GenBank/DDBJ whole genome shotgun (WGS) entry which is preliminary data.</text>
</comment>
<keyword evidence="4" id="KW-1185">Reference proteome</keyword>
<keyword evidence="2" id="KW-0812">Transmembrane</keyword>
<organism evidence="3 4">
    <name type="scientific">Hibiscus sabdariffa</name>
    <name type="common">roselle</name>
    <dbReference type="NCBI Taxonomy" id="183260"/>
    <lineage>
        <taxon>Eukaryota</taxon>
        <taxon>Viridiplantae</taxon>
        <taxon>Streptophyta</taxon>
        <taxon>Embryophyta</taxon>
        <taxon>Tracheophyta</taxon>
        <taxon>Spermatophyta</taxon>
        <taxon>Magnoliopsida</taxon>
        <taxon>eudicotyledons</taxon>
        <taxon>Gunneridae</taxon>
        <taxon>Pentapetalae</taxon>
        <taxon>rosids</taxon>
        <taxon>malvids</taxon>
        <taxon>Malvales</taxon>
        <taxon>Malvaceae</taxon>
        <taxon>Malvoideae</taxon>
        <taxon>Hibiscus</taxon>
    </lineage>
</organism>
<accession>A0ABR2S4J9</accession>
<feature type="transmembrane region" description="Helical" evidence="2">
    <location>
        <begin position="170"/>
        <end position="190"/>
    </location>
</feature>
<reference evidence="3 4" key="1">
    <citation type="journal article" date="2024" name="G3 (Bethesda)">
        <title>Genome assembly of Hibiscus sabdariffa L. provides insights into metabolisms of medicinal natural products.</title>
        <authorList>
            <person name="Kim T."/>
        </authorList>
    </citation>
    <scope>NUCLEOTIDE SEQUENCE [LARGE SCALE GENOMIC DNA]</scope>
    <source>
        <strain evidence="3">TK-2024</strain>
        <tissue evidence="3">Old leaves</tissue>
    </source>
</reference>
<evidence type="ECO:0000313" key="3">
    <source>
        <dbReference type="EMBL" id="KAK9020171.1"/>
    </source>
</evidence>
<proteinExistence type="predicted"/>
<keyword evidence="2" id="KW-0472">Membrane</keyword>
<dbReference type="PANTHER" id="PTHR34741">
    <property type="entry name" value="IMAP FAMILY MEMBER 1, PUTATIVE-RELATED"/>
    <property type="match status" value="1"/>
</dbReference>
<gene>
    <name evidence="3" type="ORF">V6N11_054662</name>
</gene>
<evidence type="ECO:0008006" key="5">
    <source>
        <dbReference type="Google" id="ProtNLM"/>
    </source>
</evidence>